<evidence type="ECO:0000259" key="1">
    <source>
        <dbReference type="Pfam" id="PF14905"/>
    </source>
</evidence>
<dbReference type="SUPFAM" id="SSF56935">
    <property type="entry name" value="Porins"/>
    <property type="match status" value="1"/>
</dbReference>
<name>A0ABP8FUE4_9SPHI</name>
<evidence type="ECO:0000313" key="2">
    <source>
        <dbReference type="EMBL" id="GAA4311120.1"/>
    </source>
</evidence>
<comment type="caution">
    <text evidence="2">The sequence shown here is derived from an EMBL/GenBank/DDBJ whole genome shotgun (WGS) entry which is preliminary data.</text>
</comment>
<dbReference type="Proteomes" id="UP001500582">
    <property type="component" value="Unassembled WGS sequence"/>
</dbReference>
<dbReference type="EMBL" id="BAABFT010000001">
    <property type="protein sequence ID" value="GAA4311120.1"/>
    <property type="molecule type" value="Genomic_DNA"/>
</dbReference>
<accession>A0ABP8FUE4</accession>
<sequence>MLLTTSVSICLAQNRVTIKGKIVDSVEKTPLEFATVAVLNVSDSSLISYTLTKKTGEFELHNLPLQREIKLLVSFVSYKSYRKIFNFKEGGTNDLGDIALSTKMMDEVTIKGERIPVMMNKDTIEFNAEAFKTRPNAVVEELLKKLPGVQVNKDGSITVNGKTVSKLLIDGKEFFGNDPKVATRNLDAEVVAQIQVYDDRQNDPDHLVSETKVPKIINIKLKKAIKRSIFGKVFAGGGTRDRYETGGLFNMFRDTLQLSVIGLSNNLNRTAFSNEELYSQGGFNRSGGDALYNGSVNTGGRNWGGGIEKITSGGFNLNTDYGKKLKMNLLYFITERSSVGETSNFGQQFLKNDTTLLSSSRYSSRDKNYSHSVSGLVEWNPDTLRSLRYTPKFTLNSGNSVYDSFGSTDLTVRDTSMRERANESRGNNVNSTNSKSFSQDFYFNKRSRTNKGGSFTISHNLQINPSNDRGYNNNDVISYLPTTPSESQRQLAVNNRNGIAASINLSYRYPITKKLTVDIVTWGNYNRNKEQLLNFKRNDSTERYDILLPLQSSDLTRKQWNEGVKPGITYQLTKKISIIAGLNHQWQQIENNFSYSKLNQRYFFLLPTFRIEAGSFSLSYDKGIEQPWISALQPVTIVYSPLYSYTGNPDLKPTTNTNASLSYWAYNNEKQISFNAYLSYSMAKNTTVSKQTIKSDGAQTSTMVNRDGRPNINGYLSVGKQFKKTKDWQAGVSTSAYAYYGQNLNLLNDVEGWQKNLTMGISENFNVNWKDKVELNVGAGFREADTRYDYDDFKKVYTRNFNLNNSLLVRFPKKIIWETKQDYNYSSQITDGFRKGVNVVSSSLALQMLAKDRGEIKLTVYDVFDQNISVYRYTGTNSVYDTQNNTLKRYFMLTYTYKFNKLSTK</sequence>
<dbReference type="InterPro" id="IPR041700">
    <property type="entry name" value="OMP_b-brl_3"/>
</dbReference>
<feature type="domain" description="Outer membrane protein beta-barrel" evidence="1">
    <location>
        <begin position="451"/>
        <end position="897"/>
    </location>
</feature>
<dbReference type="InterPro" id="IPR008969">
    <property type="entry name" value="CarboxyPept-like_regulatory"/>
</dbReference>
<reference evidence="3" key="1">
    <citation type="journal article" date="2019" name="Int. J. Syst. Evol. Microbiol.">
        <title>The Global Catalogue of Microorganisms (GCM) 10K type strain sequencing project: providing services to taxonomists for standard genome sequencing and annotation.</title>
        <authorList>
            <consortium name="The Broad Institute Genomics Platform"/>
            <consortium name="The Broad Institute Genome Sequencing Center for Infectious Disease"/>
            <person name="Wu L."/>
            <person name="Ma J."/>
        </authorList>
    </citation>
    <scope>NUCLEOTIDE SEQUENCE [LARGE SCALE GENOMIC DNA]</scope>
    <source>
        <strain evidence="3">JCM 17705</strain>
    </source>
</reference>
<dbReference type="Pfam" id="PF13715">
    <property type="entry name" value="CarbopepD_reg_2"/>
    <property type="match status" value="1"/>
</dbReference>
<dbReference type="SUPFAM" id="SSF49464">
    <property type="entry name" value="Carboxypeptidase regulatory domain-like"/>
    <property type="match status" value="1"/>
</dbReference>
<keyword evidence="3" id="KW-1185">Reference proteome</keyword>
<proteinExistence type="predicted"/>
<protein>
    <submittedName>
        <fullName evidence="2">TonB-dependent receptor</fullName>
    </submittedName>
</protein>
<evidence type="ECO:0000313" key="3">
    <source>
        <dbReference type="Proteomes" id="UP001500582"/>
    </source>
</evidence>
<organism evidence="2 3">
    <name type="scientific">Mucilaginibacter gynuensis</name>
    <dbReference type="NCBI Taxonomy" id="1302236"/>
    <lineage>
        <taxon>Bacteria</taxon>
        <taxon>Pseudomonadati</taxon>
        <taxon>Bacteroidota</taxon>
        <taxon>Sphingobacteriia</taxon>
        <taxon>Sphingobacteriales</taxon>
        <taxon>Sphingobacteriaceae</taxon>
        <taxon>Mucilaginibacter</taxon>
    </lineage>
</organism>
<keyword evidence="2" id="KW-0675">Receptor</keyword>
<dbReference type="Pfam" id="PF14905">
    <property type="entry name" value="OMP_b-brl_3"/>
    <property type="match status" value="1"/>
</dbReference>
<gene>
    <name evidence="2" type="ORF">GCM10023149_06000</name>
</gene>